<feature type="region of interest" description="Disordered" evidence="1">
    <location>
        <begin position="106"/>
        <end position="133"/>
    </location>
</feature>
<evidence type="ECO:0000256" key="1">
    <source>
        <dbReference type="SAM" id="MobiDB-lite"/>
    </source>
</evidence>
<reference evidence="3" key="1">
    <citation type="submission" date="2024-07" db="EMBL/GenBank/DDBJ databases">
        <title>Two chromosome-level genome assemblies of Korean endemic species Abeliophyllum distichum and Forsythia ovata (Oleaceae).</title>
        <authorList>
            <person name="Jang H."/>
        </authorList>
    </citation>
    <scope>NUCLEOTIDE SEQUENCE [LARGE SCALE GENOMIC DNA]</scope>
</reference>
<name>A0ABD1QGN6_9LAMI</name>
<protein>
    <submittedName>
        <fullName evidence="2">Uncharacterized protein</fullName>
    </submittedName>
</protein>
<accession>A0ABD1QGN6</accession>
<organism evidence="2 3">
    <name type="scientific">Abeliophyllum distichum</name>
    <dbReference type="NCBI Taxonomy" id="126358"/>
    <lineage>
        <taxon>Eukaryota</taxon>
        <taxon>Viridiplantae</taxon>
        <taxon>Streptophyta</taxon>
        <taxon>Embryophyta</taxon>
        <taxon>Tracheophyta</taxon>
        <taxon>Spermatophyta</taxon>
        <taxon>Magnoliopsida</taxon>
        <taxon>eudicotyledons</taxon>
        <taxon>Gunneridae</taxon>
        <taxon>Pentapetalae</taxon>
        <taxon>asterids</taxon>
        <taxon>lamiids</taxon>
        <taxon>Lamiales</taxon>
        <taxon>Oleaceae</taxon>
        <taxon>Forsythieae</taxon>
        <taxon>Abeliophyllum</taxon>
    </lineage>
</organism>
<sequence length="166" mass="18878">MTHNAQRTLAQVKIGSKPKIVQDIEEEENGHCLSFKALSLFSHSKRLCSLTKLQLSMKVVIEKKVHRMGFSLSIHYHLCHHTAIFRRGRKGNVFITPFCCSEFYKDKSASSSPNLEDMETRGKQNDVEDDEDGPPPGWEFSILSQALPSNQIQQVIFSSYFIAFSL</sequence>
<comment type="caution">
    <text evidence="2">The sequence shown here is derived from an EMBL/GenBank/DDBJ whole genome shotgun (WGS) entry which is preliminary data.</text>
</comment>
<gene>
    <name evidence="2" type="ORF">Adt_36101</name>
</gene>
<proteinExistence type="predicted"/>
<dbReference type="AlphaFoldDB" id="A0ABD1QGN6"/>
<evidence type="ECO:0000313" key="2">
    <source>
        <dbReference type="EMBL" id="KAL2475365.1"/>
    </source>
</evidence>
<keyword evidence="3" id="KW-1185">Reference proteome</keyword>
<dbReference type="EMBL" id="JBFOLK010000011">
    <property type="protein sequence ID" value="KAL2475365.1"/>
    <property type="molecule type" value="Genomic_DNA"/>
</dbReference>
<evidence type="ECO:0000313" key="3">
    <source>
        <dbReference type="Proteomes" id="UP001604336"/>
    </source>
</evidence>
<dbReference type="Proteomes" id="UP001604336">
    <property type="component" value="Unassembled WGS sequence"/>
</dbReference>